<organism evidence="1">
    <name type="scientific">bioreactor metagenome</name>
    <dbReference type="NCBI Taxonomy" id="1076179"/>
    <lineage>
        <taxon>unclassified sequences</taxon>
        <taxon>metagenomes</taxon>
        <taxon>ecological metagenomes</taxon>
    </lineage>
</organism>
<gene>
    <name evidence="1" type="ORF">SDC9_118807</name>
</gene>
<protein>
    <submittedName>
        <fullName evidence="1">Uncharacterized protein</fullName>
    </submittedName>
</protein>
<comment type="caution">
    <text evidence="1">The sequence shown here is derived from an EMBL/GenBank/DDBJ whole genome shotgun (WGS) entry which is preliminary data.</text>
</comment>
<proteinExistence type="predicted"/>
<dbReference type="EMBL" id="VSSQ01024362">
    <property type="protein sequence ID" value="MPM71836.1"/>
    <property type="molecule type" value="Genomic_DNA"/>
</dbReference>
<evidence type="ECO:0000313" key="1">
    <source>
        <dbReference type="EMBL" id="MPM71836.1"/>
    </source>
</evidence>
<dbReference type="AlphaFoldDB" id="A0A645C1Y0"/>
<name>A0A645C1Y0_9ZZZZ</name>
<reference evidence="1" key="1">
    <citation type="submission" date="2019-08" db="EMBL/GenBank/DDBJ databases">
        <authorList>
            <person name="Kucharzyk K."/>
            <person name="Murdoch R.W."/>
            <person name="Higgins S."/>
            <person name="Loffler F."/>
        </authorList>
    </citation>
    <scope>NUCLEOTIDE SEQUENCE</scope>
</reference>
<accession>A0A645C1Y0</accession>
<sequence>MMSPDKLMEMMNHHMRLASEYANLLKLQTDAQQSEQRTRQLIDSSRSKSIRIKMRVAEVK</sequence>